<dbReference type="PANTHER" id="PTHR21646:SF23">
    <property type="entry name" value="UBIQUITIN CARBOXYL-TERMINAL HYDROLASE USP2"/>
    <property type="match status" value="1"/>
</dbReference>
<feature type="compositionally biased region" description="Pro residues" evidence="2">
    <location>
        <begin position="477"/>
        <end position="492"/>
    </location>
</feature>
<dbReference type="PANTHER" id="PTHR21646">
    <property type="entry name" value="UBIQUITIN CARBOXYL-TERMINAL HYDROLASE"/>
    <property type="match status" value="1"/>
</dbReference>
<name>A0A5N5CZK3_9PEZI</name>
<evidence type="ECO:0000259" key="4">
    <source>
        <dbReference type="PROSITE" id="PS50235"/>
    </source>
</evidence>
<dbReference type="Proteomes" id="UP000325902">
    <property type="component" value="Unassembled WGS sequence"/>
</dbReference>
<dbReference type="Pfam" id="PF00443">
    <property type="entry name" value="UCH"/>
    <property type="match status" value="1"/>
</dbReference>
<feature type="region of interest" description="Disordered" evidence="2">
    <location>
        <begin position="135"/>
        <end position="221"/>
    </location>
</feature>
<dbReference type="InterPro" id="IPR050185">
    <property type="entry name" value="Ub_carboxyl-term_hydrolase"/>
</dbReference>
<feature type="domain" description="Rhodanese" evidence="3">
    <location>
        <begin position="232"/>
        <end position="252"/>
    </location>
</feature>
<dbReference type="SUPFAM" id="SSF54001">
    <property type="entry name" value="Cysteine proteinases"/>
    <property type="match status" value="1"/>
</dbReference>
<feature type="domain" description="USP" evidence="4">
    <location>
        <begin position="554"/>
        <end position="929"/>
    </location>
</feature>
<protein>
    <submittedName>
        <fullName evidence="5">Ubiquitin carboxyl-terminal hydrolase 4</fullName>
    </submittedName>
</protein>
<dbReference type="OrthoDB" id="292964at2759"/>
<dbReference type="InterPro" id="IPR001763">
    <property type="entry name" value="Rhodanese-like_dom"/>
</dbReference>
<feature type="compositionally biased region" description="Polar residues" evidence="2">
    <location>
        <begin position="205"/>
        <end position="215"/>
    </location>
</feature>
<dbReference type="Gene3D" id="3.40.250.10">
    <property type="entry name" value="Rhodanese-like domain"/>
    <property type="match status" value="1"/>
</dbReference>
<comment type="caution">
    <text evidence="5">The sequence shown here is derived from an EMBL/GenBank/DDBJ whole genome shotgun (WGS) entry which is preliminary data.</text>
</comment>
<dbReference type="InterPro" id="IPR028889">
    <property type="entry name" value="USP"/>
</dbReference>
<dbReference type="PROSITE" id="PS50235">
    <property type="entry name" value="USP_3"/>
    <property type="match status" value="1"/>
</dbReference>
<evidence type="ECO:0000256" key="1">
    <source>
        <dbReference type="ARBA" id="ARBA00009085"/>
    </source>
</evidence>
<dbReference type="PROSITE" id="PS50206">
    <property type="entry name" value="RHODANESE_3"/>
    <property type="match status" value="1"/>
</dbReference>
<feature type="region of interest" description="Disordered" evidence="2">
    <location>
        <begin position="418"/>
        <end position="440"/>
    </location>
</feature>
<feature type="region of interest" description="Disordered" evidence="2">
    <location>
        <begin position="462"/>
        <end position="514"/>
    </location>
</feature>
<sequence length="934" mass="106080">MNGYRPTSSGLASQNGAASPTPRAMPHINDLKARAEDRLRSAPLTVDRMLEMAEQSTKQIDSLLDFRRPDLAYLEYIVASELVFNRIPTSRDAPLVREDRDTRYQRHKGLVKYLSDRADRLANIKEIIINDNKRSGVQPASHTNGSAETHARHASVPSTSNPPEPSAIPNPRFSMRDELFLETGTSTSGYSPRGSIDTGSEGLSGRSTPLSSVESPRTRPPIGAEKLFDYLKPYNVLVIDVRNREDYDDGHIYVNSIMCIEPTALRPNMSADQLQEALVLSPDIEQEMFDRRNEFDLVVYYDQSTPSADFLTKSPRTPQESVLKYLYDALYEFNADKPLQRPPILLMGGLDAWSDLLGQGALKTSNTAAIVTDQQNGKIARPIRRVPVASNGSRLYLQKKRMRDYNPLDPDEERKWLEKARGERPPTVPPQEAEEDGAADEEIPYYHSTEEFMRRFPDAAAIGPQSMTSAGPRLPAQAPPSRPPSRPPPTQPEYPGTAMPSIPSRPPPAAARVNYSGAHDRAHPQNHVAMARSSQLPAYFPPSQLPQNIRLPRTGLINFGVTCYMNATIQCLNATLPLTRIYRDGSFVKYIQKSNWRGSGGIMSENYATLIQNLWVEGGGPCRPKTLRELCARMNREWGLDRQQDAKEFFDFLVDILHEDMNVNWSHPPAQALTDKEEARRESLPKSYVARIEWMRWSMRERSIISELFGGQHMSRLRCTTCGFTSTTFETFYSISVEIPRDRPADIRDCLRSYCSEERLAGDEVWRCPRCKKEREASKKITITRAPHYLVIHFKRFSASHTERARKVRTPIEFPLNNLDLAPFMLPPITPDEETGLLQQRPSDGAEQLRAIKSDERMMPPYKYNAYAVMRHLGATLTSGHYVAMLKDAARGCWWQFNDHRVTEFQPEALRGDERLQNEQAYIVFYERERLFGR</sequence>
<dbReference type="AlphaFoldDB" id="A0A5N5CZK3"/>
<evidence type="ECO:0000313" key="5">
    <source>
        <dbReference type="EMBL" id="KAB2570803.1"/>
    </source>
</evidence>
<dbReference type="InterPro" id="IPR036873">
    <property type="entry name" value="Rhodanese-like_dom_sf"/>
</dbReference>
<feature type="region of interest" description="Disordered" evidence="2">
    <location>
        <begin position="1"/>
        <end position="25"/>
    </location>
</feature>
<evidence type="ECO:0000259" key="3">
    <source>
        <dbReference type="PROSITE" id="PS50206"/>
    </source>
</evidence>
<feature type="compositionally biased region" description="Polar residues" evidence="2">
    <location>
        <begin position="1"/>
        <end position="18"/>
    </location>
</feature>
<reference evidence="5 6" key="1">
    <citation type="journal article" date="2019" name="Sci. Rep.">
        <title>A multi-omics analysis of the grapevine pathogen Lasiodiplodia theobromae reveals that temperature affects the expression of virulence- and pathogenicity-related genes.</title>
        <authorList>
            <person name="Felix C."/>
            <person name="Meneses R."/>
            <person name="Goncalves M.F.M."/>
            <person name="Tilleman L."/>
            <person name="Duarte A.S."/>
            <person name="Jorrin-Novo J.V."/>
            <person name="Van de Peer Y."/>
            <person name="Deforce D."/>
            <person name="Van Nieuwerburgh F."/>
            <person name="Esteves A.C."/>
            <person name="Alves A."/>
        </authorList>
    </citation>
    <scope>NUCLEOTIDE SEQUENCE [LARGE SCALE GENOMIC DNA]</scope>
    <source>
        <strain evidence="5 6">LA-SOL3</strain>
    </source>
</reference>
<organism evidence="5 6">
    <name type="scientific">Lasiodiplodia theobromae</name>
    <dbReference type="NCBI Taxonomy" id="45133"/>
    <lineage>
        <taxon>Eukaryota</taxon>
        <taxon>Fungi</taxon>
        <taxon>Dikarya</taxon>
        <taxon>Ascomycota</taxon>
        <taxon>Pezizomycotina</taxon>
        <taxon>Dothideomycetes</taxon>
        <taxon>Dothideomycetes incertae sedis</taxon>
        <taxon>Botryosphaeriales</taxon>
        <taxon>Botryosphaeriaceae</taxon>
        <taxon>Lasiodiplodia</taxon>
    </lineage>
</organism>
<gene>
    <name evidence="5" type="primary">DOA4</name>
    <name evidence="5" type="ORF">DBV05_g10523</name>
</gene>
<proteinExistence type="inferred from homology"/>
<comment type="similarity">
    <text evidence="1">Belongs to the peptidase C19 family.</text>
</comment>
<dbReference type="GO" id="GO:0004843">
    <property type="term" value="F:cysteine-type deubiquitinase activity"/>
    <property type="evidence" value="ECO:0007669"/>
    <property type="project" value="InterPro"/>
</dbReference>
<dbReference type="GO" id="GO:0016579">
    <property type="term" value="P:protein deubiquitination"/>
    <property type="evidence" value="ECO:0007669"/>
    <property type="project" value="InterPro"/>
</dbReference>
<accession>A0A5N5CZK3</accession>
<dbReference type="Gene3D" id="3.90.70.10">
    <property type="entry name" value="Cysteine proteinases"/>
    <property type="match status" value="1"/>
</dbReference>
<dbReference type="EMBL" id="VCHE01000122">
    <property type="protein sequence ID" value="KAB2570803.1"/>
    <property type="molecule type" value="Genomic_DNA"/>
</dbReference>
<dbReference type="InterPro" id="IPR001394">
    <property type="entry name" value="Peptidase_C19_UCH"/>
</dbReference>
<dbReference type="InterPro" id="IPR038765">
    <property type="entry name" value="Papain-like_cys_pep_sf"/>
</dbReference>
<dbReference type="CDD" id="cd02674">
    <property type="entry name" value="Peptidase_C19R"/>
    <property type="match status" value="1"/>
</dbReference>
<dbReference type="SUPFAM" id="SSF52821">
    <property type="entry name" value="Rhodanese/Cell cycle control phosphatase"/>
    <property type="match status" value="1"/>
</dbReference>
<evidence type="ECO:0000256" key="2">
    <source>
        <dbReference type="SAM" id="MobiDB-lite"/>
    </source>
</evidence>
<evidence type="ECO:0000313" key="6">
    <source>
        <dbReference type="Proteomes" id="UP000325902"/>
    </source>
</evidence>
<feature type="compositionally biased region" description="Polar residues" evidence="2">
    <location>
        <begin position="138"/>
        <end position="147"/>
    </location>
</feature>
<keyword evidence="5" id="KW-0378">Hydrolase</keyword>
<keyword evidence="6" id="KW-1185">Reference proteome</keyword>